<proteinExistence type="predicted"/>
<reference evidence="3" key="1">
    <citation type="journal article" date="2019" name="Int. J. Syst. Evol. Microbiol.">
        <title>The Global Catalogue of Microorganisms (GCM) 10K type strain sequencing project: providing services to taxonomists for standard genome sequencing and annotation.</title>
        <authorList>
            <consortium name="The Broad Institute Genomics Platform"/>
            <consortium name="The Broad Institute Genome Sequencing Center for Infectious Disease"/>
            <person name="Wu L."/>
            <person name="Ma J."/>
        </authorList>
    </citation>
    <scope>NUCLEOTIDE SEQUENCE [LARGE SCALE GENOMIC DNA]</scope>
    <source>
        <strain evidence="3">JCM 31920</strain>
    </source>
</reference>
<dbReference type="SUPFAM" id="SSF53901">
    <property type="entry name" value="Thiolase-like"/>
    <property type="match status" value="1"/>
</dbReference>
<organism evidence="2 3">
    <name type="scientific">Ravibacter arvi</name>
    <dbReference type="NCBI Taxonomy" id="2051041"/>
    <lineage>
        <taxon>Bacteria</taxon>
        <taxon>Pseudomonadati</taxon>
        <taxon>Bacteroidota</taxon>
        <taxon>Cytophagia</taxon>
        <taxon>Cytophagales</taxon>
        <taxon>Spirosomataceae</taxon>
        <taxon>Ravibacter</taxon>
    </lineage>
</organism>
<sequence>MLCALNRLLRIGQQPIWFNVKYSVKKAGGTMERQRNTIITGSGSYIPTRRILNEDFIHHVFYEQNGTRLARPAAETIEKFEKITGIRERRYAAEGLTASDMGFFAANEALISSMTEPESLDYIIFAHNFGDVQAPNRKGEFIPALSSRVKQSLNIRNVSSVALDLPFGCAGWLQGVIFADQLIQLGKANKIMVIGAETLSRVCAPHDRDSMIYADGGGAMILEAAESEKRAGILASIARSYNEDLTYVLKMDKSSNPDFADDGLFLKMNGRKLYENMLKKMPSLIEEVLNTAGIGVADLDKILIHQANEKMDEAILKQVFNA</sequence>
<feature type="domain" description="Beta-ketoacyl-[acyl-carrier-protein] synthase III N-terminal" evidence="1">
    <location>
        <begin position="164"/>
        <end position="239"/>
    </location>
</feature>
<dbReference type="Proteomes" id="UP001501508">
    <property type="component" value="Unassembled WGS sequence"/>
</dbReference>
<dbReference type="Pfam" id="PF08545">
    <property type="entry name" value="ACP_syn_III"/>
    <property type="match status" value="1"/>
</dbReference>
<keyword evidence="3" id="KW-1185">Reference proteome</keyword>
<gene>
    <name evidence="2" type="ORF">GCM10023091_36500</name>
</gene>
<evidence type="ECO:0000313" key="3">
    <source>
        <dbReference type="Proteomes" id="UP001501508"/>
    </source>
</evidence>
<evidence type="ECO:0000259" key="1">
    <source>
        <dbReference type="Pfam" id="PF08545"/>
    </source>
</evidence>
<protein>
    <submittedName>
        <fullName evidence="2">Ketoacyl-ACP synthase III</fullName>
    </submittedName>
</protein>
<dbReference type="InterPro" id="IPR013751">
    <property type="entry name" value="ACP_syn_III_N"/>
</dbReference>
<dbReference type="InterPro" id="IPR016039">
    <property type="entry name" value="Thiolase-like"/>
</dbReference>
<comment type="caution">
    <text evidence="2">The sequence shown here is derived from an EMBL/GenBank/DDBJ whole genome shotgun (WGS) entry which is preliminary data.</text>
</comment>
<accession>A0ABP8M658</accession>
<dbReference type="PANTHER" id="PTHR34069">
    <property type="entry name" value="3-OXOACYL-[ACYL-CARRIER-PROTEIN] SYNTHASE 3"/>
    <property type="match status" value="1"/>
</dbReference>
<dbReference type="PANTHER" id="PTHR34069:SF2">
    <property type="entry name" value="BETA-KETOACYL-[ACYL-CARRIER-PROTEIN] SYNTHASE III"/>
    <property type="match status" value="1"/>
</dbReference>
<evidence type="ECO:0000313" key="2">
    <source>
        <dbReference type="EMBL" id="GAA4445202.1"/>
    </source>
</evidence>
<dbReference type="Gene3D" id="3.40.47.10">
    <property type="match status" value="1"/>
</dbReference>
<dbReference type="EMBL" id="BAABEY010000033">
    <property type="protein sequence ID" value="GAA4445202.1"/>
    <property type="molecule type" value="Genomic_DNA"/>
</dbReference>
<name>A0ABP8M658_9BACT</name>